<dbReference type="PANTHER" id="PTHR21616">
    <property type="entry name" value="CENTROSOME SPINDLE POLE ASSOCIATED PROTEIN"/>
    <property type="match status" value="1"/>
</dbReference>
<gene>
    <name evidence="2" type="ORF">PENTCL1PPCAC_28454</name>
</gene>
<reference evidence="2" key="1">
    <citation type="submission" date="2023-10" db="EMBL/GenBank/DDBJ databases">
        <title>Genome assembly of Pristionchus species.</title>
        <authorList>
            <person name="Yoshida K."/>
            <person name="Sommer R.J."/>
        </authorList>
    </citation>
    <scope>NUCLEOTIDE SEQUENCE</scope>
    <source>
        <strain evidence="2">RS0144</strain>
    </source>
</reference>
<dbReference type="Proteomes" id="UP001432027">
    <property type="component" value="Unassembled WGS sequence"/>
</dbReference>
<feature type="region of interest" description="Disordered" evidence="1">
    <location>
        <begin position="120"/>
        <end position="246"/>
    </location>
</feature>
<feature type="non-terminal residue" evidence="2">
    <location>
        <position position="409"/>
    </location>
</feature>
<keyword evidence="3" id="KW-1185">Reference proteome</keyword>
<feature type="compositionally biased region" description="Polar residues" evidence="1">
    <location>
        <begin position="399"/>
        <end position="409"/>
    </location>
</feature>
<organism evidence="2 3">
    <name type="scientific">Pristionchus entomophagus</name>
    <dbReference type="NCBI Taxonomy" id="358040"/>
    <lineage>
        <taxon>Eukaryota</taxon>
        <taxon>Metazoa</taxon>
        <taxon>Ecdysozoa</taxon>
        <taxon>Nematoda</taxon>
        <taxon>Chromadorea</taxon>
        <taxon>Rhabditida</taxon>
        <taxon>Rhabditina</taxon>
        <taxon>Diplogasteromorpha</taxon>
        <taxon>Diplogasteroidea</taxon>
        <taxon>Neodiplogasteridae</taxon>
        <taxon>Pristionchus</taxon>
    </lineage>
</organism>
<dbReference type="InterPro" id="IPR026708">
    <property type="entry name" value="CSPP1"/>
</dbReference>
<dbReference type="GO" id="GO:0032467">
    <property type="term" value="P:positive regulation of cytokinesis"/>
    <property type="evidence" value="ECO:0007669"/>
    <property type="project" value="InterPro"/>
</dbReference>
<feature type="compositionally biased region" description="Basic and acidic residues" evidence="1">
    <location>
        <begin position="356"/>
        <end position="394"/>
    </location>
</feature>
<proteinExistence type="predicted"/>
<evidence type="ECO:0000256" key="1">
    <source>
        <dbReference type="SAM" id="MobiDB-lite"/>
    </source>
</evidence>
<dbReference type="EMBL" id="BTSX01000006">
    <property type="protein sequence ID" value="GMT06280.1"/>
    <property type="molecule type" value="Genomic_DNA"/>
</dbReference>
<feature type="compositionally biased region" description="Polar residues" evidence="1">
    <location>
        <begin position="327"/>
        <end position="355"/>
    </location>
</feature>
<protein>
    <submittedName>
        <fullName evidence="2">Uncharacterized protein</fullName>
    </submittedName>
</protein>
<sequence length="409" mass="46582">MRAVRTPSEDNFKPPQPREFTERSQHPQYQMNHHSIDQRTHNLIQAAQSVNPFHSPYIDPVGSIIGLRVLFIDGNMCYVPVEPHVNFMINQHFGRISHSEQEERLQPNGRSIIQELQSGVSSLSGEPEMDDPPWARPHPQPANGKRGTAAWRNEEPRKTSINRQPPGGFSSDLFGTGLSSAATNYSQQSRRSQPVHSYEPPPPPPDNRGRQQRNNQPVSSQPEEEYNPWGRGGGGAPLRDPQGNIVADRRKFAPAWSRSVDTNETHHLEKDRTGNYLFHSRAAFAYQDPFRRPSLDYQQPYHRPSFFLPPIYPPSSHHEYPDEFASNRRSGSQMAHATSMPSLSQKQTACSYSPQDNHRAELERQIEDNRRRKEAEKQKEIEMEKKEIQRDRKGARTPSAPSRVTSAAG</sequence>
<evidence type="ECO:0000313" key="2">
    <source>
        <dbReference type="EMBL" id="GMT06280.1"/>
    </source>
</evidence>
<dbReference type="AlphaFoldDB" id="A0AAV5UJ50"/>
<feature type="region of interest" description="Disordered" evidence="1">
    <location>
        <begin position="1"/>
        <end position="28"/>
    </location>
</feature>
<evidence type="ECO:0000313" key="3">
    <source>
        <dbReference type="Proteomes" id="UP001432027"/>
    </source>
</evidence>
<comment type="caution">
    <text evidence="2">The sequence shown here is derived from an EMBL/GenBank/DDBJ whole genome shotgun (WGS) entry which is preliminary data.</text>
</comment>
<feature type="compositionally biased region" description="Polar residues" evidence="1">
    <location>
        <begin position="177"/>
        <end position="195"/>
    </location>
</feature>
<dbReference type="GO" id="GO:0005874">
    <property type="term" value="C:microtubule"/>
    <property type="evidence" value="ECO:0007669"/>
    <property type="project" value="InterPro"/>
</dbReference>
<dbReference type="GO" id="GO:0005813">
    <property type="term" value="C:centrosome"/>
    <property type="evidence" value="ECO:0007669"/>
    <property type="project" value="InterPro"/>
</dbReference>
<dbReference type="GO" id="GO:0000922">
    <property type="term" value="C:spindle pole"/>
    <property type="evidence" value="ECO:0007669"/>
    <property type="project" value="InterPro"/>
</dbReference>
<accession>A0AAV5UJ50</accession>
<name>A0AAV5UJ50_9BILA</name>
<dbReference type="PANTHER" id="PTHR21616:SF2">
    <property type="entry name" value="CENTROSOME AND SPINDLE POLE-ASSOCIATED PROTEIN 1"/>
    <property type="match status" value="1"/>
</dbReference>
<feature type="region of interest" description="Disordered" evidence="1">
    <location>
        <begin position="311"/>
        <end position="409"/>
    </location>
</feature>